<keyword evidence="9" id="KW-0539">Nucleus</keyword>
<evidence type="ECO:0000256" key="8">
    <source>
        <dbReference type="ARBA" id="ARBA00023054"/>
    </source>
</evidence>
<gene>
    <name evidence="11" type="ORF">M7I_2272</name>
</gene>
<evidence type="ECO:0000256" key="7">
    <source>
        <dbReference type="ARBA" id="ARBA00022816"/>
    </source>
</evidence>
<evidence type="ECO:0000256" key="2">
    <source>
        <dbReference type="ARBA" id="ARBA00004604"/>
    </source>
</evidence>
<dbReference type="InParanoid" id="H0EIB8"/>
<comment type="similarity">
    <text evidence="3">Belongs to the LOC1 family.</text>
</comment>
<feature type="compositionally biased region" description="Polar residues" evidence="10">
    <location>
        <begin position="16"/>
        <end position="32"/>
    </location>
</feature>
<comment type="caution">
    <text evidence="11">The sequence shown here is derived from an EMBL/GenBank/DDBJ whole genome shotgun (WGS) entry which is preliminary data.</text>
</comment>
<dbReference type="GO" id="GO:0008298">
    <property type="term" value="P:intracellular mRNA localization"/>
    <property type="evidence" value="ECO:0007669"/>
    <property type="project" value="TreeGrafter"/>
</dbReference>
<organism evidence="11 12">
    <name type="scientific">Glarea lozoyensis (strain ATCC 74030 / MF5533)</name>
    <dbReference type="NCBI Taxonomy" id="1104152"/>
    <lineage>
        <taxon>Eukaryota</taxon>
        <taxon>Fungi</taxon>
        <taxon>Dikarya</taxon>
        <taxon>Ascomycota</taxon>
        <taxon>Pezizomycotina</taxon>
        <taxon>Leotiomycetes</taxon>
        <taxon>Helotiales</taxon>
        <taxon>Helotiaceae</taxon>
        <taxon>Glarea</taxon>
    </lineage>
</organism>
<accession>H0EIB8</accession>
<dbReference type="GO" id="GO:0042273">
    <property type="term" value="P:ribosomal large subunit biogenesis"/>
    <property type="evidence" value="ECO:0007669"/>
    <property type="project" value="InterPro"/>
</dbReference>
<evidence type="ECO:0000256" key="3">
    <source>
        <dbReference type="ARBA" id="ARBA00008132"/>
    </source>
</evidence>
<dbReference type="GO" id="GO:0005730">
    <property type="term" value="C:nucleolus"/>
    <property type="evidence" value="ECO:0007669"/>
    <property type="project" value="UniProtKB-SubCell"/>
</dbReference>
<comment type="subunit">
    <text evidence="4">Component of the 66S pre-ribosomal particle.</text>
</comment>
<dbReference type="HOGENOM" id="CLU_096593_0_0_1"/>
<keyword evidence="5" id="KW-0813">Transport</keyword>
<dbReference type="InterPro" id="IPR037650">
    <property type="entry name" value="Loc1"/>
</dbReference>
<evidence type="ECO:0000313" key="12">
    <source>
        <dbReference type="Proteomes" id="UP000005446"/>
    </source>
</evidence>
<keyword evidence="7" id="KW-0509">mRNA transport</keyword>
<sequence length="204" mass="22457">MAPSRTSTVKSKHATNKSGIKNSKTTNKTRAGQNGDGVSKPKSAKSKKTQSKGVSLGSVTGKGSALNKLKKKRRIYTEKELGIPALNMITPVGVEKPKGEKKGKVFVDDRESMLTILAMVNADKEGQIESKMMKARQMEEIREARKVEADKRVEDRKSKLDEAKEGLRKKRKRAAAEKKEDGESVSLEAGTKPMRLRKKSVSFA</sequence>
<keyword evidence="8" id="KW-0175">Coiled coil</keyword>
<evidence type="ECO:0000256" key="10">
    <source>
        <dbReference type="SAM" id="MobiDB-lite"/>
    </source>
</evidence>
<comment type="function">
    <text evidence="1">Required for efficient assembly and nuclear export of the 60S ribosomal subunit.</text>
</comment>
<evidence type="ECO:0000256" key="9">
    <source>
        <dbReference type="ARBA" id="ARBA00023242"/>
    </source>
</evidence>
<dbReference type="GO" id="GO:0003729">
    <property type="term" value="F:mRNA binding"/>
    <property type="evidence" value="ECO:0007669"/>
    <property type="project" value="InterPro"/>
</dbReference>
<dbReference type="Proteomes" id="UP000005446">
    <property type="component" value="Unassembled WGS sequence"/>
</dbReference>
<dbReference type="GO" id="GO:0030687">
    <property type="term" value="C:preribosome, large subunit precursor"/>
    <property type="evidence" value="ECO:0007669"/>
    <property type="project" value="TreeGrafter"/>
</dbReference>
<dbReference type="PANTHER" id="PTHR28028:SF1">
    <property type="entry name" value="60S RIBOSOMAL SUBUNIT ASSEMBLY_EXPORT PROTEIN LOC1"/>
    <property type="match status" value="1"/>
</dbReference>
<evidence type="ECO:0000256" key="5">
    <source>
        <dbReference type="ARBA" id="ARBA00022448"/>
    </source>
</evidence>
<dbReference type="EMBL" id="AGUE01000047">
    <property type="protein sequence ID" value="EHL01639.1"/>
    <property type="molecule type" value="Genomic_DNA"/>
</dbReference>
<feature type="region of interest" description="Disordered" evidence="10">
    <location>
        <begin position="145"/>
        <end position="204"/>
    </location>
</feature>
<dbReference type="GO" id="GO:0051028">
    <property type="term" value="P:mRNA transport"/>
    <property type="evidence" value="ECO:0007669"/>
    <property type="project" value="UniProtKB-KW"/>
</dbReference>
<proteinExistence type="inferred from homology"/>
<name>H0EIB8_GLAL7</name>
<evidence type="ECO:0000256" key="1">
    <source>
        <dbReference type="ARBA" id="ARBA00001977"/>
    </source>
</evidence>
<feature type="compositionally biased region" description="Basic and acidic residues" evidence="10">
    <location>
        <begin position="145"/>
        <end position="166"/>
    </location>
</feature>
<comment type="subcellular location">
    <subcellularLocation>
        <location evidence="2">Nucleus</location>
        <location evidence="2">Nucleolus</location>
    </subcellularLocation>
</comment>
<evidence type="ECO:0000256" key="6">
    <source>
        <dbReference type="ARBA" id="ARBA00022517"/>
    </source>
</evidence>
<reference evidence="11 12" key="1">
    <citation type="journal article" date="2012" name="Eukaryot. Cell">
        <title>Genome sequence of the fungus Glarea lozoyensis: the first genome sequence of a species from the Helotiaceae family.</title>
        <authorList>
            <person name="Youssar L."/>
            <person name="Gruening B.A."/>
            <person name="Erxleben A."/>
            <person name="Guenther S."/>
            <person name="Huettel W."/>
        </authorList>
    </citation>
    <scope>NUCLEOTIDE SEQUENCE [LARGE SCALE GENOMIC DNA]</scope>
    <source>
        <strain evidence="12">ATCC 74030 / MF5533</strain>
    </source>
</reference>
<keyword evidence="12" id="KW-1185">Reference proteome</keyword>
<evidence type="ECO:0000313" key="11">
    <source>
        <dbReference type="EMBL" id="EHL01639.1"/>
    </source>
</evidence>
<protein>
    <submittedName>
        <fullName evidence="11">Putative 60S ribosomal subunit assembly/export protein LOC1</fullName>
    </submittedName>
</protein>
<feature type="region of interest" description="Disordered" evidence="10">
    <location>
        <begin position="1"/>
        <end position="72"/>
    </location>
</feature>
<feature type="compositionally biased region" description="Basic residues" evidence="10">
    <location>
        <begin position="194"/>
        <end position="204"/>
    </location>
</feature>
<keyword evidence="6" id="KW-0690">Ribosome biogenesis</keyword>
<dbReference type="OrthoDB" id="1743802at2759"/>
<evidence type="ECO:0000256" key="4">
    <source>
        <dbReference type="ARBA" id="ARBA00011339"/>
    </source>
</evidence>
<dbReference type="PANTHER" id="PTHR28028">
    <property type="entry name" value="60S RIBOSOMAL SUBUNIT ASSEMBLY/EXPORT PROTEIN LOC1"/>
    <property type="match status" value="1"/>
</dbReference>
<dbReference type="AlphaFoldDB" id="H0EIB8"/>